<evidence type="ECO:0000313" key="2">
    <source>
        <dbReference type="Proteomes" id="UP001297272"/>
    </source>
</evidence>
<comment type="caution">
    <text evidence="1">The sequence shown here is derived from an EMBL/GenBank/DDBJ whole genome shotgun (WGS) entry which is preliminary data.</text>
</comment>
<protein>
    <submittedName>
        <fullName evidence="1">DUF4258 domain-containing protein</fullName>
    </submittedName>
</protein>
<accession>A0ABS5RVE8</accession>
<dbReference type="Proteomes" id="UP001297272">
    <property type="component" value="Unassembled WGS sequence"/>
</dbReference>
<organism evidence="1 2">
    <name type="scientific">Tianweitania aestuarii</name>
    <dbReference type="NCBI Taxonomy" id="2814886"/>
    <lineage>
        <taxon>Bacteria</taxon>
        <taxon>Pseudomonadati</taxon>
        <taxon>Pseudomonadota</taxon>
        <taxon>Alphaproteobacteria</taxon>
        <taxon>Hyphomicrobiales</taxon>
        <taxon>Phyllobacteriaceae</taxon>
        <taxon>Tianweitania</taxon>
    </lineage>
</organism>
<evidence type="ECO:0000313" key="1">
    <source>
        <dbReference type="EMBL" id="MBS9721045.1"/>
    </source>
</evidence>
<dbReference type="RefSeq" id="WP_213984681.1">
    <property type="nucleotide sequence ID" value="NZ_JAFMNX010000002.1"/>
</dbReference>
<proteinExistence type="predicted"/>
<reference evidence="1 2" key="1">
    <citation type="submission" date="2021-03" db="EMBL/GenBank/DDBJ databases">
        <title>Tianweitania aestuarii sp. nov., isolated from a tidal flat.</title>
        <authorList>
            <person name="Park S."/>
            <person name="Yoon J.-H."/>
        </authorList>
    </citation>
    <scope>NUCLEOTIDE SEQUENCE [LARGE SCALE GENOMIC DNA]</scope>
    <source>
        <strain evidence="1 2">BSSL-BM11</strain>
    </source>
</reference>
<keyword evidence="2" id="KW-1185">Reference proteome</keyword>
<name>A0ABS5RVE8_9HYPH</name>
<sequence>MAVKPLVYTRHAAEALSEREIDRSWVAETIEHPDWTVADPAGSGVERRYKAIRAFGDRILRVVCLESAGEVRILTAFFDRKARRPQ</sequence>
<dbReference type="InterPro" id="IPR025354">
    <property type="entry name" value="DUF4258"/>
</dbReference>
<gene>
    <name evidence="1" type="ORF">JYU29_10145</name>
</gene>
<dbReference type="EMBL" id="JAFMNX010000002">
    <property type="protein sequence ID" value="MBS9721045.1"/>
    <property type="molecule type" value="Genomic_DNA"/>
</dbReference>
<dbReference type="Pfam" id="PF14076">
    <property type="entry name" value="DUF4258"/>
    <property type="match status" value="1"/>
</dbReference>